<dbReference type="OrthoDB" id="3439209at2759"/>
<comment type="caution">
    <text evidence="1">The sequence shown here is derived from an EMBL/GenBank/DDBJ whole genome shotgun (WGS) entry which is preliminary data.</text>
</comment>
<dbReference type="Proteomes" id="UP000034680">
    <property type="component" value="Unassembled WGS sequence"/>
</dbReference>
<protein>
    <recommendedName>
        <fullName evidence="3">Regulatory protein zeste</fullName>
    </recommendedName>
</protein>
<keyword evidence="2" id="KW-1185">Reference proteome</keyword>
<evidence type="ECO:0000313" key="2">
    <source>
        <dbReference type="Proteomes" id="UP000034680"/>
    </source>
</evidence>
<evidence type="ECO:0008006" key="3">
    <source>
        <dbReference type="Google" id="ProtNLM"/>
    </source>
</evidence>
<dbReference type="AlphaFoldDB" id="A0A0G2FC02"/>
<sequence>MFKIKQDESTLRGRYRIVKEGPLPRKPKFTERDNELLLEAVERLDGAHLDNVEKTKTKALWTRVRDYIKKHGGKTTAGPWTLKKKYKELTEKIPEIRKDLKLSKAEGGFFR</sequence>
<dbReference type="EMBL" id="LCUC01000367">
    <property type="protein sequence ID" value="KKY31686.1"/>
    <property type="molecule type" value="Genomic_DNA"/>
</dbReference>
<reference evidence="1 2" key="2">
    <citation type="submission" date="2015-05" db="EMBL/GenBank/DDBJ databases">
        <authorList>
            <person name="Morales-Cruz A."/>
            <person name="Amrine K.C."/>
            <person name="Cantu D."/>
        </authorList>
    </citation>
    <scope>NUCLEOTIDE SEQUENCE [LARGE SCALE GENOMIC DNA]</scope>
    <source>
        <strain evidence="1">DA912</strain>
    </source>
</reference>
<accession>A0A0G2FC02</accession>
<proteinExistence type="predicted"/>
<evidence type="ECO:0000313" key="1">
    <source>
        <dbReference type="EMBL" id="KKY31686.1"/>
    </source>
</evidence>
<name>A0A0G2FC02_9PEZI</name>
<reference evidence="1 2" key="1">
    <citation type="submission" date="2015-05" db="EMBL/GenBank/DDBJ databases">
        <title>Distinctive expansion of gene families associated with plant cell wall degradation and secondary metabolism in the genomes of grapevine trunk pathogens.</title>
        <authorList>
            <person name="Lawrence D.P."/>
            <person name="Travadon R."/>
            <person name="Rolshausen P.E."/>
            <person name="Baumgartner K."/>
        </authorList>
    </citation>
    <scope>NUCLEOTIDE SEQUENCE [LARGE SCALE GENOMIC DNA]</scope>
    <source>
        <strain evidence="1">DA912</strain>
    </source>
</reference>
<gene>
    <name evidence="1" type="ORF">UCDDA912_g08357</name>
</gene>
<organism evidence="1 2">
    <name type="scientific">Diaporthe ampelina</name>
    <dbReference type="NCBI Taxonomy" id="1214573"/>
    <lineage>
        <taxon>Eukaryota</taxon>
        <taxon>Fungi</taxon>
        <taxon>Dikarya</taxon>
        <taxon>Ascomycota</taxon>
        <taxon>Pezizomycotina</taxon>
        <taxon>Sordariomycetes</taxon>
        <taxon>Sordariomycetidae</taxon>
        <taxon>Diaporthales</taxon>
        <taxon>Diaporthaceae</taxon>
        <taxon>Diaporthe</taxon>
    </lineage>
</organism>